<name>A0A0B2ULC3_9MICR</name>
<dbReference type="RefSeq" id="XP_014563864.1">
    <property type="nucleotide sequence ID" value="XM_014708378.1"/>
</dbReference>
<keyword evidence="3" id="KW-1185">Reference proteome</keyword>
<evidence type="ECO:0000313" key="3">
    <source>
        <dbReference type="Proteomes" id="UP000031056"/>
    </source>
</evidence>
<feature type="region of interest" description="Disordered" evidence="1">
    <location>
        <begin position="1"/>
        <end position="25"/>
    </location>
</feature>
<accession>A0A0B2ULC3</accession>
<dbReference type="Proteomes" id="UP000031056">
    <property type="component" value="Unassembled WGS sequence"/>
</dbReference>
<dbReference type="EMBL" id="JOKQ01000004">
    <property type="protein sequence ID" value="KHN69822.1"/>
    <property type="molecule type" value="Genomic_DNA"/>
</dbReference>
<organism evidence="2 3">
    <name type="scientific">Ordospora colligata OC4</name>
    <dbReference type="NCBI Taxonomy" id="1354746"/>
    <lineage>
        <taxon>Eukaryota</taxon>
        <taxon>Fungi</taxon>
        <taxon>Fungi incertae sedis</taxon>
        <taxon>Microsporidia</taxon>
        <taxon>Ordosporidae</taxon>
        <taxon>Ordospora</taxon>
    </lineage>
</organism>
<gene>
    <name evidence="2" type="ORF">M896_040140</name>
</gene>
<proteinExistence type="predicted"/>
<comment type="caution">
    <text evidence="2">The sequence shown here is derived from an EMBL/GenBank/DDBJ whole genome shotgun (WGS) entry which is preliminary data.</text>
</comment>
<sequence length="939" mass="106871">MENNKLKVSTDEDDFWGILSGSDGSEEDEISVLFKSKVSEKVVESDQDVCREVESSEAIEDQYSCREDQATEIMQQMQVSDEMESQDICNEEQPSEIIEEQDISSEDQASEIMEEMETNEIIQTNFAIKQIISEEVDIEAMDDMNVEVCLERLDDAEKNTETIIESLYEENDAIDMAWTKVTKKMNVDVEDSQKTCSVDDMGLIWDDDEEFVFGASTDSMKIIEQNKVINEPQKMEVDYEYIIDSNDKYKMMNEVCESMHEEPIYNALMNENDEMYHDEAKEESVVELDINNEENGIQASDEDIHGNQDVGVNDKYNEHDTVNAIQTEIKDDVLNKHDEIWNASNNKCIRTVPSCKKMNIMMPKPLVKFICGTVFTVWKSSQKRFNMQGEAVMTSINVSQCYRLDYVIRGIKRSEFEARMNEESVREYRDIYSLLRLKNPCVESIANIVWSMKPVYCESDICWKVEAECINEFFRLCFVDEDKAFEYALEKEMWGFGIMLPNRGQEMKKKAIERMMKPSCIPLVSAAIGEPYSCLKVSGEWKKYIREVLQLKNCEVCHNFIMEVYNCGVTDALFVVLACHIVGIADASKYLWMFSKNFDAIGALCYAEGVGKPIQDLDILKYEFVCVGMEFDKVRAEEYFNANKKCFRKELAANFGPQLDSKWSFGLKSVFDFGIKKILNVDSFEESPSEIPIRHGGLQMPMAKSCFNGNSLSLKEIEKSLHVYDEQESVGLIGTEQSTCSNEKIVEESSKRPAALTSNNENVPLQTPCVSSQSKIESKNEKDKLFVDESPKSFADFFDEQNAACPEDLKDAGAFLSKYAIEEDTVETKEEKAPKKAGGSSFFGFLSMFKKESIHKVNIDVDDDFKYDPIEKKWVGGTTKTNGGETPVMRSRSIPKPSSGGASEQSTEKADESVIFAYANRRRVDGKGIPGTFNRDVDG</sequence>
<dbReference type="GeneID" id="26261453"/>
<reference evidence="2 3" key="1">
    <citation type="journal article" date="2014" name="MBio">
        <title>The Ordospora colligata genome; evolution of extreme reduction in microsporidia and host-to-parasite horizontal gene transfer.</title>
        <authorList>
            <person name="Pombert J.-F."/>
            <person name="Haag K.L."/>
            <person name="Beidas S."/>
            <person name="Ebert D."/>
            <person name="Keeling P.J."/>
        </authorList>
    </citation>
    <scope>NUCLEOTIDE SEQUENCE [LARGE SCALE GENOMIC DNA]</scope>
    <source>
        <strain evidence="2 3">OC4</strain>
    </source>
</reference>
<feature type="compositionally biased region" description="Basic and acidic residues" evidence="1">
    <location>
        <begin position="1"/>
        <end position="10"/>
    </location>
</feature>
<feature type="region of interest" description="Disordered" evidence="1">
    <location>
        <begin position="874"/>
        <end position="910"/>
    </location>
</feature>
<dbReference type="HOGENOM" id="CLU_339192_0_0_1"/>
<protein>
    <submittedName>
        <fullName evidence="2">Uncharacterized protein</fullName>
    </submittedName>
</protein>
<evidence type="ECO:0000256" key="1">
    <source>
        <dbReference type="SAM" id="MobiDB-lite"/>
    </source>
</evidence>
<dbReference type="OrthoDB" id="2192860at2759"/>
<dbReference type="VEuPathDB" id="MicrosporidiaDB:M896_040140"/>
<dbReference type="STRING" id="1354746.A0A0B2ULC3"/>
<evidence type="ECO:0000313" key="2">
    <source>
        <dbReference type="EMBL" id="KHN69822.1"/>
    </source>
</evidence>
<dbReference type="AlphaFoldDB" id="A0A0B2ULC3"/>
<dbReference type="InParanoid" id="A0A0B2ULC3"/>